<dbReference type="AlphaFoldDB" id="A0AAV7LAR8"/>
<evidence type="ECO:0000313" key="3">
    <source>
        <dbReference type="Proteomes" id="UP001066276"/>
    </source>
</evidence>
<proteinExistence type="predicted"/>
<organism evidence="2 3">
    <name type="scientific">Pleurodeles waltl</name>
    <name type="common">Iberian ribbed newt</name>
    <dbReference type="NCBI Taxonomy" id="8319"/>
    <lineage>
        <taxon>Eukaryota</taxon>
        <taxon>Metazoa</taxon>
        <taxon>Chordata</taxon>
        <taxon>Craniata</taxon>
        <taxon>Vertebrata</taxon>
        <taxon>Euteleostomi</taxon>
        <taxon>Amphibia</taxon>
        <taxon>Batrachia</taxon>
        <taxon>Caudata</taxon>
        <taxon>Salamandroidea</taxon>
        <taxon>Salamandridae</taxon>
        <taxon>Pleurodelinae</taxon>
        <taxon>Pleurodeles</taxon>
    </lineage>
</organism>
<evidence type="ECO:0000256" key="1">
    <source>
        <dbReference type="SAM" id="MobiDB-lite"/>
    </source>
</evidence>
<reference evidence="2" key="1">
    <citation type="journal article" date="2022" name="bioRxiv">
        <title>Sequencing and chromosome-scale assembly of the giantPleurodeles waltlgenome.</title>
        <authorList>
            <person name="Brown T."/>
            <person name="Elewa A."/>
            <person name="Iarovenko S."/>
            <person name="Subramanian E."/>
            <person name="Araus A.J."/>
            <person name="Petzold A."/>
            <person name="Susuki M."/>
            <person name="Suzuki K.-i.T."/>
            <person name="Hayashi T."/>
            <person name="Toyoda A."/>
            <person name="Oliveira C."/>
            <person name="Osipova E."/>
            <person name="Leigh N.D."/>
            <person name="Simon A."/>
            <person name="Yun M.H."/>
        </authorList>
    </citation>
    <scope>NUCLEOTIDE SEQUENCE</scope>
    <source>
        <strain evidence="2">20211129_DDA</strain>
        <tissue evidence="2">Liver</tissue>
    </source>
</reference>
<name>A0AAV7LAR8_PLEWA</name>
<sequence length="116" mass="13700">MNFFPLLKIRILDSSTPEKQPGKTLKPNFPEDTNFRSSSDQNRRQEQRLLLIRQLRVETSILCLGILSDSLIEDGRTRCCKQFMNRVRVIRLEKRRVVYVNTLVMKTNSRWQCSAK</sequence>
<protein>
    <submittedName>
        <fullName evidence="2">Uncharacterized protein</fullName>
    </submittedName>
</protein>
<dbReference type="Proteomes" id="UP001066276">
    <property type="component" value="Chromosome 11"/>
</dbReference>
<keyword evidence="3" id="KW-1185">Reference proteome</keyword>
<gene>
    <name evidence="2" type="ORF">NDU88_001776</name>
</gene>
<accession>A0AAV7LAR8</accession>
<dbReference type="EMBL" id="JANPWB010000015">
    <property type="protein sequence ID" value="KAJ1088620.1"/>
    <property type="molecule type" value="Genomic_DNA"/>
</dbReference>
<feature type="region of interest" description="Disordered" evidence="1">
    <location>
        <begin position="16"/>
        <end position="44"/>
    </location>
</feature>
<comment type="caution">
    <text evidence="2">The sequence shown here is derived from an EMBL/GenBank/DDBJ whole genome shotgun (WGS) entry which is preliminary data.</text>
</comment>
<evidence type="ECO:0000313" key="2">
    <source>
        <dbReference type="EMBL" id="KAJ1088620.1"/>
    </source>
</evidence>